<gene>
    <name evidence="1" type="primary">ORF151188</name>
</gene>
<dbReference type="EMBL" id="HACG01039109">
    <property type="protein sequence ID" value="CEK85974.1"/>
    <property type="molecule type" value="Transcribed_RNA"/>
</dbReference>
<reference evidence="1" key="1">
    <citation type="submission" date="2014-12" db="EMBL/GenBank/DDBJ databases">
        <title>Insight into the proteome of Arion vulgaris.</title>
        <authorList>
            <person name="Aradska J."/>
            <person name="Bulat T."/>
            <person name="Smidak R."/>
            <person name="Sarate P."/>
            <person name="Gangsoo J."/>
            <person name="Sialana F."/>
            <person name="Bilban M."/>
            <person name="Lubec G."/>
        </authorList>
    </citation>
    <scope>NUCLEOTIDE SEQUENCE</scope>
    <source>
        <tissue evidence="1">Skin</tissue>
    </source>
</reference>
<proteinExistence type="predicted"/>
<name>A0A0B7AYA2_9EUPU</name>
<evidence type="ECO:0000313" key="1">
    <source>
        <dbReference type="EMBL" id="CEK85974.1"/>
    </source>
</evidence>
<protein>
    <submittedName>
        <fullName evidence="1">Uncharacterized protein</fullName>
    </submittedName>
</protein>
<sequence length="57" mass="6448">MKHNASISTFVSKEEIKKNKDKIQSGPITWHDKVITKLIGNTCGMKAVERSDTRCPF</sequence>
<accession>A0A0B7AYA2</accession>
<dbReference type="AlphaFoldDB" id="A0A0B7AYA2"/>
<organism evidence="1">
    <name type="scientific">Arion vulgaris</name>
    <dbReference type="NCBI Taxonomy" id="1028688"/>
    <lineage>
        <taxon>Eukaryota</taxon>
        <taxon>Metazoa</taxon>
        <taxon>Spiralia</taxon>
        <taxon>Lophotrochozoa</taxon>
        <taxon>Mollusca</taxon>
        <taxon>Gastropoda</taxon>
        <taxon>Heterobranchia</taxon>
        <taxon>Euthyneura</taxon>
        <taxon>Panpulmonata</taxon>
        <taxon>Eupulmonata</taxon>
        <taxon>Stylommatophora</taxon>
        <taxon>Helicina</taxon>
        <taxon>Arionoidea</taxon>
        <taxon>Arionidae</taxon>
        <taxon>Arion</taxon>
    </lineage>
</organism>